<proteinExistence type="inferred from homology"/>
<dbReference type="PIRSF" id="PIRSF017082">
    <property type="entry name" value="YflP"/>
    <property type="match status" value="1"/>
</dbReference>
<feature type="signal peptide" evidence="2">
    <location>
        <begin position="1"/>
        <end position="22"/>
    </location>
</feature>
<dbReference type="RefSeq" id="WP_382220073.1">
    <property type="nucleotide sequence ID" value="NZ_JBHTCA010000002.1"/>
</dbReference>
<dbReference type="InterPro" id="IPR005064">
    <property type="entry name" value="BUG"/>
</dbReference>
<evidence type="ECO:0000313" key="3">
    <source>
        <dbReference type="EMBL" id="MFC7408096.1"/>
    </source>
</evidence>
<evidence type="ECO:0000313" key="4">
    <source>
        <dbReference type="Proteomes" id="UP001596501"/>
    </source>
</evidence>
<dbReference type="Pfam" id="PF03401">
    <property type="entry name" value="TctC"/>
    <property type="match status" value="1"/>
</dbReference>
<gene>
    <name evidence="3" type="ORF">ACFQPB_04425</name>
</gene>
<dbReference type="Gene3D" id="3.40.190.150">
    <property type="entry name" value="Bordetella uptake gene, domain 1"/>
    <property type="match status" value="1"/>
</dbReference>
<organism evidence="3 4">
    <name type="scientific">Hydrogenophaga atypica</name>
    <dbReference type="NCBI Taxonomy" id="249409"/>
    <lineage>
        <taxon>Bacteria</taxon>
        <taxon>Pseudomonadati</taxon>
        <taxon>Pseudomonadota</taxon>
        <taxon>Betaproteobacteria</taxon>
        <taxon>Burkholderiales</taxon>
        <taxon>Comamonadaceae</taxon>
        <taxon>Hydrogenophaga</taxon>
    </lineage>
</organism>
<evidence type="ECO:0000256" key="1">
    <source>
        <dbReference type="ARBA" id="ARBA00006987"/>
    </source>
</evidence>
<dbReference type="EMBL" id="JBHTCA010000002">
    <property type="protein sequence ID" value="MFC7408096.1"/>
    <property type="molecule type" value="Genomic_DNA"/>
</dbReference>
<evidence type="ECO:0000256" key="2">
    <source>
        <dbReference type="SAM" id="SignalP"/>
    </source>
</evidence>
<dbReference type="InterPro" id="IPR042100">
    <property type="entry name" value="Bug_dom1"/>
</dbReference>
<feature type="chain" id="PRO_5045536089" evidence="2">
    <location>
        <begin position="23"/>
        <end position="322"/>
    </location>
</feature>
<keyword evidence="4" id="KW-1185">Reference proteome</keyword>
<name>A0ABW2QFR0_9BURK</name>
<accession>A0ABW2QFR0</accession>
<dbReference type="Gene3D" id="3.40.190.10">
    <property type="entry name" value="Periplasmic binding protein-like II"/>
    <property type="match status" value="1"/>
</dbReference>
<comment type="caution">
    <text evidence="3">The sequence shown here is derived from an EMBL/GenBank/DDBJ whole genome shotgun (WGS) entry which is preliminary data.</text>
</comment>
<dbReference type="SUPFAM" id="SSF53850">
    <property type="entry name" value="Periplasmic binding protein-like II"/>
    <property type="match status" value="1"/>
</dbReference>
<protein>
    <submittedName>
        <fullName evidence="3">Bug family tripartite tricarboxylate transporter substrate binding protein</fullName>
    </submittedName>
</protein>
<keyword evidence="2" id="KW-0732">Signal</keyword>
<comment type="similarity">
    <text evidence="1">Belongs to the UPF0065 (bug) family.</text>
</comment>
<dbReference type="PANTHER" id="PTHR42928">
    <property type="entry name" value="TRICARBOXYLATE-BINDING PROTEIN"/>
    <property type="match status" value="1"/>
</dbReference>
<sequence>MDRRQTLAALLASTLAPATSWAQDFPSKPIKLIVAFGAGSGNDLIARELSKHMSESLGQPVVVENRPGGGGSVGTDAVAKAPADGYTIGLGTSSQMVMNVGLYKTLPFDVERDLRSIGLVARTGMILVASSKMPPTLAGLMAQAKAQPGKITYGSGGPGSISHIVGEAFAKAAGISLLHVPYKGNGPALADLAGGHVDLLFDGFLATNPLVQQGKAHILALSAPQRSAMGPQVPTFAEAGLPDYQAYTWNNLFAPAATPQPVIDRLNRALNQALAQPGLLQRLAQGGSEALGPSTPTDADSFGQRERARWVPFVRAMNIETS</sequence>
<reference evidence="4" key="1">
    <citation type="journal article" date="2019" name="Int. J. Syst. Evol. Microbiol.">
        <title>The Global Catalogue of Microorganisms (GCM) 10K type strain sequencing project: providing services to taxonomists for standard genome sequencing and annotation.</title>
        <authorList>
            <consortium name="The Broad Institute Genomics Platform"/>
            <consortium name="The Broad Institute Genome Sequencing Center for Infectious Disease"/>
            <person name="Wu L."/>
            <person name="Ma J."/>
        </authorList>
    </citation>
    <scope>NUCLEOTIDE SEQUENCE [LARGE SCALE GENOMIC DNA]</scope>
    <source>
        <strain evidence="4">CGMCC 1.12371</strain>
    </source>
</reference>
<dbReference type="Proteomes" id="UP001596501">
    <property type="component" value="Unassembled WGS sequence"/>
</dbReference>
<dbReference type="CDD" id="cd13578">
    <property type="entry name" value="PBP2_Bug27"/>
    <property type="match status" value="1"/>
</dbReference>
<dbReference type="PANTHER" id="PTHR42928:SF5">
    <property type="entry name" value="BLR1237 PROTEIN"/>
    <property type="match status" value="1"/>
</dbReference>